<evidence type="ECO:0000256" key="2">
    <source>
        <dbReference type="ARBA" id="ARBA00022737"/>
    </source>
</evidence>
<reference evidence="4 5" key="1">
    <citation type="submission" date="2017-11" db="EMBL/GenBank/DDBJ databases">
        <title>De novo assembly and phasing of dikaryotic genomes from two isolates of Puccinia coronata f. sp. avenae, the causal agent of oat crown rust.</title>
        <authorList>
            <person name="Miller M.E."/>
            <person name="Zhang Y."/>
            <person name="Omidvar V."/>
            <person name="Sperschneider J."/>
            <person name="Schwessinger B."/>
            <person name="Raley C."/>
            <person name="Palmer J.M."/>
            <person name="Garnica D."/>
            <person name="Upadhyaya N."/>
            <person name="Rathjen J."/>
            <person name="Taylor J.M."/>
            <person name="Park R.F."/>
            <person name="Dodds P.N."/>
            <person name="Hirsch C.D."/>
            <person name="Kianian S.F."/>
            <person name="Figueroa M."/>
        </authorList>
    </citation>
    <scope>NUCLEOTIDE SEQUENCE [LARGE SCALE GENOMIC DNA]</scope>
    <source>
        <strain evidence="4">12NC29</strain>
    </source>
</reference>
<sequence length="262" mass="27683">MPIPLASRLEHRALPPHITTIIGINCSSGQGGRGNNNNNKANLVDAGVTLVCFLPHGSLLAAGLLDTVVRLWDRLKGLLLNKLQRHKDSVYLVALSPNNHLLSQQPQQQQNANTTSSMSGAGGANIAALPLTASTTTLMGHKHYVLSVAVSRDSKWISCKICGVQFWDLKKRHGPVHVAGPRELGLTCGPSRYLLGKKVNLLAKLPAQQAGLPAGQAGTCCSASRLTCWSNRYLLGKQVNLLAKQAPASQAGTGSASSLILA</sequence>
<name>A0A2N5U5U3_9BASI</name>
<dbReference type="OrthoDB" id="17410at2759"/>
<proteinExistence type="predicted"/>
<dbReference type="PROSITE" id="PS50082">
    <property type="entry name" value="WD_REPEATS_2"/>
    <property type="match status" value="1"/>
</dbReference>
<dbReference type="Gene3D" id="2.130.10.10">
    <property type="entry name" value="YVTN repeat-like/Quinoprotein amine dehydrogenase"/>
    <property type="match status" value="1"/>
</dbReference>
<dbReference type="EMBL" id="PGCJ01000307">
    <property type="protein sequence ID" value="PLW33117.1"/>
    <property type="molecule type" value="Genomic_DNA"/>
</dbReference>
<feature type="repeat" description="WD" evidence="3">
    <location>
        <begin position="48"/>
        <end position="73"/>
    </location>
</feature>
<evidence type="ECO:0000256" key="1">
    <source>
        <dbReference type="ARBA" id="ARBA00022574"/>
    </source>
</evidence>
<dbReference type="PANTHER" id="PTHR19848:SF8">
    <property type="entry name" value="F-BOX AND WD REPEAT DOMAIN CONTAINING 7"/>
    <property type="match status" value="1"/>
</dbReference>
<dbReference type="SUPFAM" id="SSF50998">
    <property type="entry name" value="Quinoprotein alcohol dehydrogenase-like"/>
    <property type="match status" value="1"/>
</dbReference>
<keyword evidence="2" id="KW-0677">Repeat</keyword>
<gene>
    <name evidence="4" type="ORF">PCANC_23050</name>
</gene>
<organism evidence="4 5">
    <name type="scientific">Puccinia coronata f. sp. avenae</name>
    <dbReference type="NCBI Taxonomy" id="200324"/>
    <lineage>
        <taxon>Eukaryota</taxon>
        <taxon>Fungi</taxon>
        <taxon>Dikarya</taxon>
        <taxon>Basidiomycota</taxon>
        <taxon>Pucciniomycotina</taxon>
        <taxon>Pucciniomycetes</taxon>
        <taxon>Pucciniales</taxon>
        <taxon>Pucciniaceae</taxon>
        <taxon>Puccinia</taxon>
    </lineage>
</organism>
<accession>A0A2N5U5U3</accession>
<protein>
    <submittedName>
        <fullName evidence="4">Uncharacterized protein</fullName>
    </submittedName>
</protein>
<comment type="caution">
    <text evidence="4">The sequence shown here is derived from an EMBL/GenBank/DDBJ whole genome shotgun (WGS) entry which is preliminary data.</text>
</comment>
<evidence type="ECO:0000313" key="4">
    <source>
        <dbReference type="EMBL" id="PLW33117.1"/>
    </source>
</evidence>
<dbReference type="AlphaFoldDB" id="A0A2N5U5U3"/>
<keyword evidence="5" id="KW-1185">Reference proteome</keyword>
<dbReference type="InterPro" id="IPR011047">
    <property type="entry name" value="Quinoprotein_ADH-like_sf"/>
</dbReference>
<dbReference type="STRING" id="200324.A0A2N5U5U3"/>
<dbReference type="Pfam" id="PF00400">
    <property type="entry name" value="WD40"/>
    <property type="match status" value="2"/>
</dbReference>
<dbReference type="Proteomes" id="UP000235388">
    <property type="component" value="Unassembled WGS sequence"/>
</dbReference>
<dbReference type="SMART" id="SM00320">
    <property type="entry name" value="WD40"/>
    <property type="match status" value="2"/>
</dbReference>
<evidence type="ECO:0000313" key="5">
    <source>
        <dbReference type="Proteomes" id="UP000235388"/>
    </source>
</evidence>
<keyword evidence="1 3" id="KW-0853">WD repeat</keyword>
<dbReference type="InterPro" id="IPR015943">
    <property type="entry name" value="WD40/YVTN_repeat-like_dom_sf"/>
</dbReference>
<evidence type="ECO:0000256" key="3">
    <source>
        <dbReference type="PROSITE-ProRule" id="PRU00221"/>
    </source>
</evidence>
<dbReference type="PANTHER" id="PTHR19848">
    <property type="entry name" value="WD40 REPEAT PROTEIN"/>
    <property type="match status" value="1"/>
</dbReference>
<dbReference type="InterPro" id="IPR001680">
    <property type="entry name" value="WD40_rpt"/>
</dbReference>